<comment type="caution">
    <text evidence="2">The sequence shown here is derived from an EMBL/GenBank/DDBJ whole genome shotgun (WGS) entry which is preliminary data.</text>
</comment>
<evidence type="ECO:0000256" key="1">
    <source>
        <dbReference type="SAM" id="MobiDB-lite"/>
    </source>
</evidence>
<accession>A0A7J6W543</accession>
<evidence type="ECO:0000313" key="2">
    <source>
        <dbReference type="EMBL" id="KAF5192321.1"/>
    </source>
</evidence>
<organism evidence="2 3">
    <name type="scientific">Thalictrum thalictroides</name>
    <name type="common">Rue-anemone</name>
    <name type="synonym">Anemone thalictroides</name>
    <dbReference type="NCBI Taxonomy" id="46969"/>
    <lineage>
        <taxon>Eukaryota</taxon>
        <taxon>Viridiplantae</taxon>
        <taxon>Streptophyta</taxon>
        <taxon>Embryophyta</taxon>
        <taxon>Tracheophyta</taxon>
        <taxon>Spermatophyta</taxon>
        <taxon>Magnoliopsida</taxon>
        <taxon>Ranunculales</taxon>
        <taxon>Ranunculaceae</taxon>
        <taxon>Thalictroideae</taxon>
        <taxon>Thalictrum</taxon>
    </lineage>
</organism>
<dbReference type="AlphaFoldDB" id="A0A7J6W543"/>
<evidence type="ECO:0000313" key="3">
    <source>
        <dbReference type="Proteomes" id="UP000554482"/>
    </source>
</evidence>
<protein>
    <submittedName>
        <fullName evidence="2">Uncharacterized protein</fullName>
    </submittedName>
</protein>
<reference evidence="2 3" key="1">
    <citation type="submission" date="2020-06" db="EMBL/GenBank/DDBJ databases">
        <title>Transcriptomic and genomic resources for Thalictrum thalictroides and T. hernandezii: Facilitating candidate gene discovery in an emerging model plant lineage.</title>
        <authorList>
            <person name="Arias T."/>
            <person name="Riano-Pachon D.M."/>
            <person name="Di Stilio V.S."/>
        </authorList>
    </citation>
    <scope>NUCLEOTIDE SEQUENCE [LARGE SCALE GENOMIC DNA]</scope>
    <source>
        <strain evidence="3">cv. WT478/WT964</strain>
        <tissue evidence="2">Leaves</tissue>
    </source>
</reference>
<dbReference type="Proteomes" id="UP000554482">
    <property type="component" value="Unassembled WGS sequence"/>
</dbReference>
<sequence length="89" mass="11217">MSLALRMEQLEKKFRDSRAKTKTWDHGRNTKAYQDDRDRGRYCPYEPKDYDRRRDYDRPRGYDRPRDNDRREMTERMIARDREIKLVYH</sequence>
<dbReference type="EMBL" id="JABWDY010021520">
    <property type="protein sequence ID" value="KAF5192321.1"/>
    <property type="molecule type" value="Genomic_DNA"/>
</dbReference>
<proteinExistence type="predicted"/>
<gene>
    <name evidence="2" type="ORF">FRX31_018092</name>
</gene>
<keyword evidence="3" id="KW-1185">Reference proteome</keyword>
<feature type="region of interest" description="Disordered" evidence="1">
    <location>
        <begin position="14"/>
        <end position="71"/>
    </location>
</feature>
<name>A0A7J6W543_THATH</name>